<dbReference type="PROSITE" id="PS01180">
    <property type="entry name" value="CUB"/>
    <property type="match status" value="1"/>
</dbReference>
<dbReference type="PANTHER" id="PTHR46513:SF13">
    <property type="entry name" value="EGF-LIKE DOMAIN-CONTAINING PROTEIN"/>
    <property type="match status" value="1"/>
</dbReference>
<feature type="domain" description="CUB" evidence="6">
    <location>
        <begin position="31"/>
        <end position="149"/>
    </location>
</feature>
<gene>
    <name evidence="7" type="ORF">BaRGS_00020602</name>
</gene>
<dbReference type="PANTHER" id="PTHR46513">
    <property type="entry name" value="VITELLOGENIN RECEPTOR-LIKE PROTEIN-RELATED-RELATED"/>
    <property type="match status" value="1"/>
</dbReference>
<sequence length="464" mass="52301">MSTVWPLLGVKRLLTVVCLLQGIPGGHGEECGGTFTSREGTFQSPGFPNNYTNNARCYYRIRQPEGYRITLTFHHFDIYKNPGTYCDDYVTVHDGNIASSPRIYSDTERPCSSVQTPVVRRSTGNQMLVRFISDHLFTATGFNATYTSAIFEEEFMLAGNVGTNEIIRLDMETLSYIKIPVANVTSPKDIVYDPVDDRIYWTANKTIETAVLNGSYKSVLPNLDNEDAEYDGIALDILARRIFYTDAGNDVIGDIRIPEYEYRTFITSGLDQPRDIVLHTGIRVMFWTDVGKEPKIERANYDGTKRVAIIQNLKQPNALSIDLKNERLYWTDAETDLVTSSDLDGRDQRLIHYFKPHKQVHVFGMALHGNQIYFTDWSGNKSDSSVSFLRRMNFNGTDETKLMSFKGHLYDIHIYTSTSLPEPGNAHLALTPSSKQSALGKPEDDYLEPSAGLYTKPGAHDNAT</sequence>
<evidence type="ECO:0000256" key="1">
    <source>
        <dbReference type="ARBA" id="ARBA00023157"/>
    </source>
</evidence>
<dbReference type="AlphaFoldDB" id="A0ABD0KLS0"/>
<keyword evidence="5" id="KW-0732">Signal</keyword>
<feature type="signal peptide" evidence="5">
    <location>
        <begin position="1"/>
        <end position="28"/>
    </location>
</feature>
<proteinExistence type="predicted"/>
<dbReference type="EMBL" id="JACVVK020000154">
    <property type="protein sequence ID" value="KAK7488160.1"/>
    <property type="molecule type" value="Genomic_DNA"/>
</dbReference>
<evidence type="ECO:0000313" key="8">
    <source>
        <dbReference type="Proteomes" id="UP001519460"/>
    </source>
</evidence>
<feature type="chain" id="PRO_5044761684" description="CUB domain-containing protein" evidence="5">
    <location>
        <begin position="29"/>
        <end position="464"/>
    </location>
</feature>
<dbReference type="Gene3D" id="2.60.120.290">
    <property type="entry name" value="Spermadhesin, CUB domain"/>
    <property type="match status" value="1"/>
</dbReference>
<dbReference type="InterPro" id="IPR050778">
    <property type="entry name" value="Cueball_EGF_LRP_Nidogen"/>
</dbReference>
<dbReference type="Pfam" id="PF00058">
    <property type="entry name" value="Ldl_recept_b"/>
    <property type="match status" value="1"/>
</dbReference>
<dbReference type="Proteomes" id="UP001519460">
    <property type="component" value="Unassembled WGS sequence"/>
</dbReference>
<dbReference type="FunFam" id="2.60.120.290:FF:000013">
    <property type="entry name" value="Membrane frizzled-related protein"/>
    <property type="match status" value="1"/>
</dbReference>
<reference evidence="7 8" key="1">
    <citation type="journal article" date="2023" name="Sci. Data">
        <title>Genome assembly of the Korean intertidal mud-creeper Batillaria attramentaria.</title>
        <authorList>
            <person name="Patra A.K."/>
            <person name="Ho P.T."/>
            <person name="Jun S."/>
            <person name="Lee S.J."/>
            <person name="Kim Y."/>
            <person name="Won Y.J."/>
        </authorList>
    </citation>
    <scope>NUCLEOTIDE SEQUENCE [LARGE SCALE GENOMIC DNA]</scope>
    <source>
        <strain evidence="7">Wonlab-2016</strain>
    </source>
</reference>
<accession>A0ABD0KLS0</accession>
<evidence type="ECO:0000256" key="5">
    <source>
        <dbReference type="SAM" id="SignalP"/>
    </source>
</evidence>
<organism evidence="7 8">
    <name type="scientific">Batillaria attramentaria</name>
    <dbReference type="NCBI Taxonomy" id="370345"/>
    <lineage>
        <taxon>Eukaryota</taxon>
        <taxon>Metazoa</taxon>
        <taxon>Spiralia</taxon>
        <taxon>Lophotrochozoa</taxon>
        <taxon>Mollusca</taxon>
        <taxon>Gastropoda</taxon>
        <taxon>Caenogastropoda</taxon>
        <taxon>Sorbeoconcha</taxon>
        <taxon>Cerithioidea</taxon>
        <taxon>Batillariidae</taxon>
        <taxon>Batillaria</taxon>
    </lineage>
</organism>
<feature type="region of interest" description="Disordered" evidence="4">
    <location>
        <begin position="433"/>
        <end position="464"/>
    </location>
</feature>
<evidence type="ECO:0000256" key="3">
    <source>
        <dbReference type="PROSITE-ProRule" id="PRU00461"/>
    </source>
</evidence>
<comment type="caution">
    <text evidence="2">Lacks conserved residue(s) required for the propagation of feature annotation.</text>
</comment>
<dbReference type="Gene3D" id="2.120.10.30">
    <property type="entry name" value="TolB, C-terminal domain"/>
    <property type="match status" value="1"/>
</dbReference>
<dbReference type="InterPro" id="IPR011042">
    <property type="entry name" value="6-blade_b-propeller_TolB-like"/>
</dbReference>
<protein>
    <recommendedName>
        <fullName evidence="6">CUB domain-containing protein</fullName>
    </recommendedName>
</protein>
<feature type="repeat" description="LDL-receptor class B" evidence="3">
    <location>
        <begin position="283"/>
        <end position="325"/>
    </location>
</feature>
<dbReference type="Pfam" id="PF00431">
    <property type="entry name" value="CUB"/>
    <property type="match status" value="1"/>
</dbReference>
<keyword evidence="8" id="KW-1185">Reference proteome</keyword>
<evidence type="ECO:0000313" key="7">
    <source>
        <dbReference type="EMBL" id="KAK7488160.1"/>
    </source>
</evidence>
<dbReference type="SMART" id="SM00042">
    <property type="entry name" value="CUB"/>
    <property type="match status" value="1"/>
</dbReference>
<name>A0ABD0KLS0_9CAEN</name>
<feature type="non-terminal residue" evidence="7">
    <location>
        <position position="464"/>
    </location>
</feature>
<dbReference type="InterPro" id="IPR000859">
    <property type="entry name" value="CUB_dom"/>
</dbReference>
<comment type="caution">
    <text evidence="7">The sequence shown here is derived from an EMBL/GenBank/DDBJ whole genome shotgun (WGS) entry which is preliminary data.</text>
</comment>
<dbReference type="SMART" id="SM00135">
    <property type="entry name" value="LY"/>
    <property type="match status" value="5"/>
</dbReference>
<keyword evidence="1" id="KW-1015">Disulfide bond</keyword>
<dbReference type="SUPFAM" id="SSF63825">
    <property type="entry name" value="YWTD domain"/>
    <property type="match status" value="1"/>
</dbReference>
<dbReference type="InterPro" id="IPR035914">
    <property type="entry name" value="Sperma_CUB_dom_sf"/>
</dbReference>
<evidence type="ECO:0000256" key="2">
    <source>
        <dbReference type="PROSITE-ProRule" id="PRU00059"/>
    </source>
</evidence>
<evidence type="ECO:0000256" key="4">
    <source>
        <dbReference type="SAM" id="MobiDB-lite"/>
    </source>
</evidence>
<dbReference type="SUPFAM" id="SSF49854">
    <property type="entry name" value="Spermadhesin, CUB domain"/>
    <property type="match status" value="1"/>
</dbReference>
<dbReference type="PROSITE" id="PS51120">
    <property type="entry name" value="LDLRB"/>
    <property type="match status" value="1"/>
</dbReference>
<dbReference type="CDD" id="cd00041">
    <property type="entry name" value="CUB"/>
    <property type="match status" value="1"/>
</dbReference>
<dbReference type="InterPro" id="IPR000033">
    <property type="entry name" value="LDLR_classB_rpt"/>
</dbReference>
<evidence type="ECO:0000259" key="6">
    <source>
        <dbReference type="PROSITE" id="PS01180"/>
    </source>
</evidence>